<dbReference type="PANTHER" id="PTHR30250">
    <property type="entry name" value="PST FAMILY PREDICTED COLANIC ACID TRANSPORTER"/>
    <property type="match status" value="1"/>
</dbReference>
<dbReference type="eggNOG" id="COG2244">
    <property type="taxonomic scope" value="Bacteria"/>
</dbReference>
<keyword evidence="5 8" id="KW-1133">Transmembrane helix</keyword>
<dbReference type="CDD" id="cd13127">
    <property type="entry name" value="MATE_tuaB_like"/>
    <property type="match status" value="1"/>
</dbReference>
<dbReference type="STRING" id="1337093.MBELCI_2282"/>
<sequence length="444" mass="47881">MSWAYASFASTKVLNLVAIVLVARYVGPAEFGLMAICLAVMGYFEIISQFGLGAALISARDRLEETANAVFICAVGMSAAMAGLLWLVSGQIAEWYGAPALRDLLGTIAIALFIRGLTSVNSSLLYRELKLREKMAPDIARGLTKGVVSIILAMMGYGVWALALGYLASAIAGSLVLAIVRPWRPTALPGPAMIRHVLRFGIHLIGAETINSTPRLLDNLLIGKILGPAALGVYALAFRIPELGIKSFTTVVGSVLHPVMSRIQSDPAELRQYFYQSLRYCALLMFGVGAAIAVLSAPLVHVLYSPKWYGMIVPMQIVAVAFAISTLNMVPGKLLKAVSRTDLLFKVSLINLPLFVGLIVLAVPYGIVAVAGAQLVLAVLRFIPTFIVMKRVIDVTFPDTLRAWPPPSSVRASRRPEPMPRCRSSPALKSSVCSPGWWCSRPFI</sequence>
<evidence type="ECO:0000256" key="1">
    <source>
        <dbReference type="ARBA" id="ARBA00004651"/>
    </source>
</evidence>
<proteinExistence type="inferred from homology"/>
<reference evidence="9" key="1">
    <citation type="journal article" date="2013" name="Genome Announc.">
        <title>Draft Genome Sequence of Loktanella cinnabarina LL-001T, Isolated from Deep-Sea Floor Sediment.</title>
        <authorList>
            <person name="Nishi S."/>
            <person name="Tsubouchi T."/>
            <person name="Takaki Y."/>
            <person name="Koyanagi R."/>
            <person name="Satoh N."/>
            <person name="Maruyama T."/>
            <person name="Hatada Y."/>
        </authorList>
    </citation>
    <scope>NUCLEOTIDE SEQUENCE [LARGE SCALE GENOMIC DNA]</scope>
    <source>
        <strain evidence="9">LL-001</strain>
    </source>
</reference>
<dbReference type="PANTHER" id="PTHR30250:SF10">
    <property type="entry name" value="LIPOPOLYSACCHARIDE BIOSYNTHESIS PROTEIN WZXC"/>
    <property type="match status" value="1"/>
</dbReference>
<evidence type="ECO:0000256" key="8">
    <source>
        <dbReference type="SAM" id="Phobius"/>
    </source>
</evidence>
<keyword evidence="4 8" id="KW-0812">Transmembrane</keyword>
<dbReference type="EMBL" id="BATB01000031">
    <property type="protein sequence ID" value="GAD56230.1"/>
    <property type="molecule type" value="Genomic_DNA"/>
</dbReference>
<evidence type="ECO:0000256" key="2">
    <source>
        <dbReference type="ARBA" id="ARBA00007430"/>
    </source>
</evidence>
<feature type="transmembrane region" description="Helical" evidence="8">
    <location>
        <begin position="221"/>
        <end position="238"/>
    </location>
</feature>
<dbReference type="Proteomes" id="UP000016566">
    <property type="component" value="Unassembled WGS sequence"/>
</dbReference>
<feature type="transmembrane region" description="Helical" evidence="8">
    <location>
        <begin position="104"/>
        <end position="126"/>
    </location>
</feature>
<evidence type="ECO:0000313" key="9">
    <source>
        <dbReference type="EMBL" id="GAD56230.1"/>
    </source>
</evidence>
<comment type="caution">
    <text evidence="9">The sequence shown here is derived from an EMBL/GenBank/DDBJ whole genome shotgun (WGS) entry which is preliminary data.</text>
</comment>
<name>U2Z4B7_9RHOB</name>
<evidence type="ECO:0000256" key="5">
    <source>
        <dbReference type="ARBA" id="ARBA00022989"/>
    </source>
</evidence>
<evidence type="ECO:0000256" key="4">
    <source>
        <dbReference type="ARBA" id="ARBA00022692"/>
    </source>
</evidence>
<feature type="transmembrane region" description="Helical" evidence="8">
    <location>
        <begin position="280"/>
        <end position="302"/>
    </location>
</feature>
<organism evidence="9 10">
    <name type="scientific">Limimaricola cinnabarinus LL-001</name>
    <dbReference type="NCBI Taxonomy" id="1337093"/>
    <lineage>
        <taxon>Bacteria</taxon>
        <taxon>Pseudomonadati</taxon>
        <taxon>Pseudomonadota</taxon>
        <taxon>Alphaproteobacteria</taxon>
        <taxon>Rhodobacterales</taxon>
        <taxon>Paracoccaceae</taxon>
        <taxon>Limimaricola</taxon>
    </lineage>
</organism>
<feature type="transmembrane region" description="Helical" evidence="8">
    <location>
        <begin position="343"/>
        <end position="361"/>
    </location>
</feature>
<protein>
    <recommendedName>
        <fullName evidence="11">Polysaccharide biosynthesis protein</fullName>
    </recommendedName>
</protein>
<evidence type="ECO:0008006" key="11">
    <source>
        <dbReference type="Google" id="ProtNLM"/>
    </source>
</evidence>
<feature type="transmembrane region" description="Helical" evidence="8">
    <location>
        <begin position="367"/>
        <end position="388"/>
    </location>
</feature>
<keyword evidence="6 8" id="KW-0472">Membrane</keyword>
<feature type="transmembrane region" description="Helical" evidence="8">
    <location>
        <begin position="7"/>
        <end position="27"/>
    </location>
</feature>
<dbReference type="GO" id="GO:0005886">
    <property type="term" value="C:plasma membrane"/>
    <property type="evidence" value="ECO:0007669"/>
    <property type="project" value="UniProtKB-SubCell"/>
</dbReference>
<dbReference type="Pfam" id="PF13440">
    <property type="entry name" value="Polysacc_synt_3"/>
    <property type="match status" value="1"/>
</dbReference>
<keyword evidence="3" id="KW-1003">Cell membrane</keyword>
<feature type="transmembrane region" description="Helical" evidence="8">
    <location>
        <begin position="69"/>
        <end position="92"/>
    </location>
</feature>
<accession>U2Z4B7</accession>
<dbReference type="InterPro" id="IPR050833">
    <property type="entry name" value="Poly_Biosynth_Transport"/>
</dbReference>
<evidence type="ECO:0000313" key="10">
    <source>
        <dbReference type="Proteomes" id="UP000016566"/>
    </source>
</evidence>
<comment type="subcellular location">
    <subcellularLocation>
        <location evidence="1">Cell membrane</location>
        <topology evidence="1">Multi-pass membrane protein</topology>
    </subcellularLocation>
</comment>
<keyword evidence="10" id="KW-1185">Reference proteome</keyword>
<evidence type="ECO:0000256" key="7">
    <source>
        <dbReference type="SAM" id="MobiDB-lite"/>
    </source>
</evidence>
<evidence type="ECO:0000256" key="3">
    <source>
        <dbReference type="ARBA" id="ARBA00022475"/>
    </source>
</evidence>
<feature type="transmembrane region" description="Helical" evidence="8">
    <location>
        <begin position="33"/>
        <end position="57"/>
    </location>
</feature>
<evidence type="ECO:0000256" key="6">
    <source>
        <dbReference type="ARBA" id="ARBA00023136"/>
    </source>
</evidence>
<feature type="region of interest" description="Disordered" evidence="7">
    <location>
        <begin position="406"/>
        <end position="429"/>
    </location>
</feature>
<feature type="transmembrane region" description="Helical" evidence="8">
    <location>
        <begin position="308"/>
        <end position="331"/>
    </location>
</feature>
<feature type="transmembrane region" description="Helical" evidence="8">
    <location>
        <begin position="147"/>
        <end position="180"/>
    </location>
</feature>
<comment type="similarity">
    <text evidence="2">Belongs to the polysaccharide synthase family.</text>
</comment>
<dbReference type="AlphaFoldDB" id="U2Z4B7"/>
<gene>
    <name evidence="9" type="ORF">MBELCI_2282</name>
</gene>